<sequence length="197" mass="22976">MINRYLPHINARISQWRYFAQPYNSWGKWILCTPAQQYAGLLLLFTFLSSFPAYQYWKNCRSLTENFIELQQKQEQFTHQSRLLAALQQKNQRHLNKAVTAKLATFHQKIQSFAVGLSIIHSQWQVQNAPGLDLKVQGHFAEIQQFLTALLQQIPELALLSWHIQKIEENDENHRRETGGGSSIESSLSFRLHLSQE</sequence>
<dbReference type="Proteomes" id="UP000001114">
    <property type="component" value="Chromosome"/>
</dbReference>
<feature type="region of interest" description="Disordered" evidence="1">
    <location>
        <begin position="171"/>
        <end position="197"/>
    </location>
</feature>
<evidence type="ECO:0000313" key="2">
    <source>
        <dbReference type="EMBL" id="ABR74063.1"/>
    </source>
</evidence>
<gene>
    <name evidence="2" type="ordered locus">Asuc_0690</name>
</gene>
<evidence type="ECO:0000313" key="3">
    <source>
        <dbReference type="Proteomes" id="UP000001114"/>
    </source>
</evidence>
<dbReference type="HOGENOM" id="CLU_128125_0_0_6"/>
<dbReference type="eggNOG" id="ENOG5031K36">
    <property type="taxonomic scope" value="Bacteria"/>
</dbReference>
<evidence type="ECO:0000256" key="1">
    <source>
        <dbReference type="SAM" id="MobiDB-lite"/>
    </source>
</evidence>
<accession>A6VM66</accession>
<proteinExistence type="predicted"/>
<dbReference type="EMBL" id="CP000746">
    <property type="protein sequence ID" value="ABR74063.1"/>
    <property type="molecule type" value="Genomic_DNA"/>
</dbReference>
<protein>
    <submittedName>
        <fullName evidence="2">Competence C protein, putative</fullName>
    </submittedName>
</protein>
<dbReference type="STRING" id="339671.Asuc_0690"/>
<keyword evidence="3" id="KW-1185">Reference proteome</keyword>
<organism evidence="2 3">
    <name type="scientific">Actinobacillus succinogenes (strain ATCC 55618 / DSM 22257 / CCUG 43843 / 130Z)</name>
    <dbReference type="NCBI Taxonomy" id="339671"/>
    <lineage>
        <taxon>Bacteria</taxon>
        <taxon>Pseudomonadati</taxon>
        <taxon>Pseudomonadota</taxon>
        <taxon>Gammaproteobacteria</taxon>
        <taxon>Pasteurellales</taxon>
        <taxon>Pasteurellaceae</taxon>
        <taxon>Actinobacillus</taxon>
    </lineage>
</organism>
<dbReference type="AlphaFoldDB" id="A6VM66"/>
<dbReference type="OrthoDB" id="5685174at2"/>
<dbReference type="KEGG" id="asu:Asuc_0690"/>
<feature type="compositionally biased region" description="Polar residues" evidence="1">
    <location>
        <begin position="183"/>
        <end position="197"/>
    </location>
</feature>
<reference evidence="3" key="1">
    <citation type="journal article" date="2010" name="BMC Genomics">
        <title>A genomic perspective on the potential of Actinobacillus succinogenes for industrial succinate production.</title>
        <authorList>
            <person name="McKinlay J.B."/>
            <person name="Laivenieks M."/>
            <person name="Schindler B.D."/>
            <person name="McKinlay A.A."/>
            <person name="Siddaramappa S."/>
            <person name="Challacombe J.F."/>
            <person name="Lowry S.R."/>
            <person name="Clum A."/>
            <person name="Lapidus A.L."/>
            <person name="Burkhart K.B."/>
            <person name="Harkins V."/>
            <person name="Vieille C."/>
        </authorList>
    </citation>
    <scope>NUCLEOTIDE SEQUENCE [LARGE SCALE GENOMIC DNA]</scope>
    <source>
        <strain evidence="3">ATCC 55618 / DSM 22257 / CCUG 43843 / 130Z</strain>
    </source>
</reference>
<dbReference type="RefSeq" id="WP_012072443.1">
    <property type="nucleotide sequence ID" value="NC_009655.1"/>
</dbReference>
<name>A6VM66_ACTSZ</name>